<organism evidence="7 8">
    <name type="scientific">Adineta ricciae</name>
    <name type="common">Rotifer</name>
    <dbReference type="NCBI Taxonomy" id="249248"/>
    <lineage>
        <taxon>Eukaryota</taxon>
        <taxon>Metazoa</taxon>
        <taxon>Spiralia</taxon>
        <taxon>Gnathifera</taxon>
        <taxon>Rotifera</taxon>
        <taxon>Eurotatoria</taxon>
        <taxon>Bdelloidea</taxon>
        <taxon>Adinetida</taxon>
        <taxon>Adinetidae</taxon>
        <taxon>Adineta</taxon>
    </lineage>
</organism>
<feature type="transmembrane region" description="Helical" evidence="5">
    <location>
        <begin position="156"/>
        <end position="179"/>
    </location>
</feature>
<dbReference type="InterPro" id="IPR011547">
    <property type="entry name" value="SLC26A/SulP_dom"/>
</dbReference>
<feature type="transmembrane region" description="Helical" evidence="5">
    <location>
        <begin position="216"/>
        <end position="237"/>
    </location>
</feature>
<dbReference type="Proteomes" id="UP000663852">
    <property type="component" value="Unassembled WGS sequence"/>
</dbReference>
<feature type="transmembrane region" description="Helical" evidence="5">
    <location>
        <begin position="55"/>
        <end position="75"/>
    </location>
</feature>
<evidence type="ECO:0000256" key="2">
    <source>
        <dbReference type="ARBA" id="ARBA00022692"/>
    </source>
</evidence>
<feature type="transmembrane region" description="Helical" evidence="5">
    <location>
        <begin position="246"/>
        <end position="269"/>
    </location>
</feature>
<dbReference type="EMBL" id="CAJNOJ010000288">
    <property type="protein sequence ID" value="CAF1372164.1"/>
    <property type="molecule type" value="Genomic_DNA"/>
</dbReference>
<feature type="domain" description="STAS" evidence="6">
    <location>
        <begin position="504"/>
        <end position="679"/>
    </location>
</feature>
<dbReference type="InterPro" id="IPR001902">
    <property type="entry name" value="SLC26A/SulP_fam"/>
</dbReference>
<dbReference type="GO" id="GO:0008271">
    <property type="term" value="F:secondary active sulfate transmembrane transporter activity"/>
    <property type="evidence" value="ECO:0007669"/>
    <property type="project" value="InterPro"/>
</dbReference>
<comment type="caution">
    <text evidence="7">The sequence shown here is derived from an EMBL/GenBank/DDBJ whole genome shotgun (WGS) entry which is preliminary data.</text>
</comment>
<evidence type="ECO:0000259" key="6">
    <source>
        <dbReference type="PROSITE" id="PS50801"/>
    </source>
</evidence>
<dbReference type="NCBIfam" id="TIGR00815">
    <property type="entry name" value="sulP"/>
    <property type="match status" value="1"/>
</dbReference>
<evidence type="ECO:0000313" key="8">
    <source>
        <dbReference type="Proteomes" id="UP000663852"/>
    </source>
</evidence>
<dbReference type="InterPro" id="IPR018045">
    <property type="entry name" value="S04_transporter_CS"/>
</dbReference>
<proteinExistence type="predicted"/>
<dbReference type="OrthoDB" id="288203at2759"/>
<evidence type="ECO:0000256" key="1">
    <source>
        <dbReference type="ARBA" id="ARBA00004141"/>
    </source>
</evidence>
<dbReference type="Pfam" id="PF00916">
    <property type="entry name" value="Sulfate_transp"/>
    <property type="match status" value="1"/>
</dbReference>
<name>A0A815J1P5_ADIRI</name>
<dbReference type="CDD" id="cd07042">
    <property type="entry name" value="STAS_SulP_like_sulfate_transporter"/>
    <property type="match status" value="1"/>
</dbReference>
<reference evidence="7" key="1">
    <citation type="submission" date="2021-02" db="EMBL/GenBank/DDBJ databases">
        <authorList>
            <person name="Nowell W R."/>
        </authorList>
    </citation>
    <scope>NUCLEOTIDE SEQUENCE</scope>
</reference>
<gene>
    <name evidence="7" type="ORF">EDS130_LOCUS34437</name>
</gene>
<comment type="subcellular location">
    <subcellularLocation>
        <location evidence="1">Membrane</location>
        <topology evidence="1">Multi-pass membrane protein</topology>
    </subcellularLocation>
</comment>
<evidence type="ECO:0000256" key="4">
    <source>
        <dbReference type="ARBA" id="ARBA00023136"/>
    </source>
</evidence>
<feature type="transmembrane region" description="Helical" evidence="5">
    <location>
        <begin position="431"/>
        <end position="447"/>
    </location>
</feature>
<feature type="transmembrane region" description="Helical" evidence="5">
    <location>
        <begin position="305"/>
        <end position="323"/>
    </location>
</feature>
<evidence type="ECO:0000256" key="5">
    <source>
        <dbReference type="SAM" id="Phobius"/>
    </source>
</evidence>
<keyword evidence="4 5" id="KW-0472">Membrane</keyword>
<accession>A0A815J1P5</accession>
<evidence type="ECO:0000256" key="3">
    <source>
        <dbReference type="ARBA" id="ARBA00022989"/>
    </source>
</evidence>
<dbReference type="PROSITE" id="PS01130">
    <property type="entry name" value="SLC26A"/>
    <property type="match status" value="1"/>
</dbReference>
<dbReference type="GO" id="GO:0016020">
    <property type="term" value="C:membrane"/>
    <property type="evidence" value="ECO:0007669"/>
    <property type="project" value="UniProtKB-SubCell"/>
</dbReference>
<sequence>MNHETVYHEELPTVTGWIRNKLTNPKERIKSYFLSLFPFITWIYRYNLVWFSNDIIAGLTVAAVVIPQGMAYAGLAKLAPQFGLYSSFVGVIIYWFFATSKDITIGPVAVMSILTGTIVDDIHKLHPEYDYHVIASALAVVVGCAVCALGMFRLGFIVNFIPLPALAAFTTGSALNIIVGQVPVLMGNNKSFDTRQSPFLVFINFWKNIRFCNYNAILGLSALVLLYSIRFFCTYAIRRYPRREKLFFFLNTLRTVFIILIYLFISWLINRDDPTHPHTAILGTIPQGFQNMAVPTIDRTMFSELVTYLPSAIIVLVIEHIAIAKAFGRINNYVIDPNQELIAIGVTNVLGSFFGAYPATGSFSRTAIKSKAGVRTPLAGVITGIVIVLAIYVLTPVFFWISQASLAAVIIHAIGDLIIGPKTLKQFWRVNPLEFLIFWIGILVTVFSNIENGIYVCILTSILLLLYRFGNAEGKFLGQIQFVSEREKRNVYISMNHSDGTNPMIDPVEMNDGIFIYRIYEDFLYPNAANYMEKLVEEVFQKTKSGKNFLYKNLGEQPWNLQTSRHPQQRQHQLLDPRPHLHAIILDFTGISHVDITSLQHLADIRQQLDNYANSKVNWHFVGLANPWIKRALLAHGFGSSNDVNRTFATANTNSVVIPILDTNYPLFHVDVDEAYQTALADLAKRQNIDSSLLTVS</sequence>
<protein>
    <recommendedName>
        <fullName evidence="6">STAS domain-containing protein</fullName>
    </recommendedName>
</protein>
<dbReference type="SUPFAM" id="SSF52091">
    <property type="entry name" value="SpoIIaa-like"/>
    <property type="match status" value="1"/>
</dbReference>
<keyword evidence="2 5" id="KW-0812">Transmembrane</keyword>
<dbReference type="PANTHER" id="PTHR11814">
    <property type="entry name" value="SULFATE TRANSPORTER"/>
    <property type="match status" value="1"/>
</dbReference>
<dbReference type="AlphaFoldDB" id="A0A815J1P5"/>
<dbReference type="Pfam" id="PF01740">
    <property type="entry name" value="STAS"/>
    <property type="match status" value="1"/>
</dbReference>
<feature type="transmembrane region" description="Helical" evidence="5">
    <location>
        <begin position="372"/>
        <end position="394"/>
    </location>
</feature>
<dbReference type="PROSITE" id="PS50801">
    <property type="entry name" value="STAS"/>
    <property type="match status" value="1"/>
</dbReference>
<keyword evidence="3 5" id="KW-1133">Transmembrane helix</keyword>
<feature type="transmembrane region" description="Helical" evidence="5">
    <location>
        <begin position="131"/>
        <end position="149"/>
    </location>
</feature>
<feature type="transmembrane region" description="Helical" evidence="5">
    <location>
        <begin position="31"/>
        <end position="49"/>
    </location>
</feature>
<dbReference type="InterPro" id="IPR002645">
    <property type="entry name" value="STAS_dom"/>
</dbReference>
<dbReference type="Gene3D" id="3.30.750.24">
    <property type="entry name" value="STAS domain"/>
    <property type="match status" value="1"/>
</dbReference>
<evidence type="ECO:0000313" key="7">
    <source>
        <dbReference type="EMBL" id="CAF1372164.1"/>
    </source>
</evidence>
<dbReference type="InterPro" id="IPR036513">
    <property type="entry name" value="STAS_dom_sf"/>
</dbReference>
<feature type="transmembrane region" description="Helical" evidence="5">
    <location>
        <begin position="82"/>
        <end position="98"/>
    </location>
</feature>